<dbReference type="GO" id="GO:0016740">
    <property type="term" value="F:transferase activity"/>
    <property type="evidence" value="ECO:0007669"/>
    <property type="project" value="UniProtKB-KW"/>
</dbReference>
<dbReference type="InterPro" id="IPR004147">
    <property type="entry name" value="ABC1_dom"/>
</dbReference>
<dbReference type="eggNOG" id="COG0661">
    <property type="taxonomic scope" value="Bacteria"/>
</dbReference>
<evidence type="ECO:0000256" key="1">
    <source>
        <dbReference type="ARBA" id="ARBA00009670"/>
    </source>
</evidence>
<accession>F7ZKR4</accession>
<dbReference type="InterPro" id="IPR011009">
    <property type="entry name" value="Kinase-like_dom_sf"/>
</dbReference>
<dbReference type="InterPro" id="IPR034646">
    <property type="entry name" value="ADCK3_dom"/>
</dbReference>
<dbReference type="GO" id="GO:0005524">
    <property type="term" value="F:ATP binding"/>
    <property type="evidence" value="ECO:0007669"/>
    <property type="project" value="UniProtKB-KW"/>
</dbReference>
<gene>
    <name evidence="6" type="ordered locus">RLO149_c007030</name>
</gene>
<feature type="domain" description="ABC1 atypical kinase-like" evidence="5">
    <location>
        <begin position="100"/>
        <end position="340"/>
    </location>
</feature>
<proteinExistence type="inferred from homology"/>
<dbReference type="PANTHER" id="PTHR43851">
    <property type="match status" value="1"/>
</dbReference>
<evidence type="ECO:0000313" key="7">
    <source>
        <dbReference type="Proteomes" id="UP000001353"/>
    </source>
</evidence>
<dbReference type="KEGG" id="rli:RLO149_c007030"/>
<dbReference type="STRING" id="391595.RLO149_c007030"/>
<sequence>MSDKTDDPRALAVPSGRIARLSRLSSMTAGVAGNMAVNGLAQLGQGQRPSMRDLLLTPQNITRVADQLAKMRGAAMKIGQLMSMDTGDVLPPELAQIMARLRDDAHFMPPAQLKQVLNANWPDDWLQKYKKFDVRPIAAASIGQVHRAQLKDGRDLAIKVQYPGVAKSIDSDVANVGVLMRMSGLLPKGFELAPYLEEARKQLHDETDYVLEGAQLARFSTLLHDNPAFIVPELYRDWTTPGILAMSYVDGEPIESAQNAPQDTRNRIARNLIELTLKELFEFGLMQTDPNFANYLYQPETGQIVLLDFGATRALDPVIVRQYRALMRAGLSDDKGAIAQTAQDIGFFVAETPETHKNRIVKMIRLAFGVLRDSTEFEFAATDLSQQMQTEGMALAQEGFVPPPLPIDVLLLQRKLGGVFLLCGRLEAKVDLSTLWDAYLA</sequence>
<evidence type="ECO:0000256" key="3">
    <source>
        <dbReference type="ARBA" id="ARBA00022741"/>
    </source>
</evidence>
<keyword evidence="4" id="KW-0067">ATP-binding</keyword>
<evidence type="ECO:0000256" key="2">
    <source>
        <dbReference type="ARBA" id="ARBA00022679"/>
    </source>
</evidence>
<dbReference type="AlphaFoldDB" id="F7ZKR4"/>
<evidence type="ECO:0000313" key="6">
    <source>
        <dbReference type="EMBL" id="AEI92730.1"/>
    </source>
</evidence>
<dbReference type="RefSeq" id="WP_013960670.1">
    <property type="nucleotide sequence ID" value="NC_015730.1"/>
</dbReference>
<dbReference type="Proteomes" id="UP000001353">
    <property type="component" value="Chromosome"/>
</dbReference>
<reference evidence="6 7" key="1">
    <citation type="journal article" date="2011" name="BMC Genomics">
        <title>Comparative genome analysis and genome-guided physiological analysis of Roseobacter litoralis.</title>
        <authorList>
            <person name="Kalhoefer D."/>
            <person name="Thole S."/>
            <person name="Voget S."/>
            <person name="Lehmann R."/>
            <person name="Liesegang H."/>
            <person name="Wollher A."/>
            <person name="Daniel R."/>
            <person name="Simon M."/>
            <person name="Brinkhoff T."/>
        </authorList>
    </citation>
    <scope>NUCLEOTIDE SEQUENCE [LARGE SCALE GENOMIC DNA]</scope>
    <source>
        <strain evidence="7">ATCC 49566 / DSM 6996 / JCM 21268 / NBRC 15278 / OCh 149</strain>
    </source>
</reference>
<keyword evidence="2" id="KW-0808">Transferase</keyword>
<dbReference type="Pfam" id="PF03109">
    <property type="entry name" value="ABC1"/>
    <property type="match status" value="1"/>
</dbReference>
<dbReference type="OrthoDB" id="9795390at2"/>
<dbReference type="HOGENOM" id="CLU_006533_9_3_5"/>
<evidence type="ECO:0000256" key="4">
    <source>
        <dbReference type="ARBA" id="ARBA00022840"/>
    </source>
</evidence>
<dbReference type="PANTHER" id="PTHR43851:SF3">
    <property type="entry name" value="COENZYME Q8"/>
    <property type="match status" value="1"/>
</dbReference>
<evidence type="ECO:0000259" key="5">
    <source>
        <dbReference type="Pfam" id="PF03109"/>
    </source>
</evidence>
<comment type="similarity">
    <text evidence="1">Belongs to the protein kinase superfamily. ADCK protein kinase family.</text>
</comment>
<dbReference type="CDD" id="cd13970">
    <property type="entry name" value="ABC1_ADCK3"/>
    <property type="match status" value="1"/>
</dbReference>
<organism evidence="6 7">
    <name type="scientific">Roseobacter litoralis (strain ATCC 49566 / DSM 6996 / JCM 21268 / NBRC 15278 / OCh 149)</name>
    <dbReference type="NCBI Taxonomy" id="391595"/>
    <lineage>
        <taxon>Bacteria</taxon>
        <taxon>Pseudomonadati</taxon>
        <taxon>Pseudomonadota</taxon>
        <taxon>Alphaproteobacteria</taxon>
        <taxon>Rhodobacterales</taxon>
        <taxon>Roseobacteraceae</taxon>
        <taxon>Roseobacter</taxon>
    </lineage>
</organism>
<dbReference type="EMBL" id="CP002623">
    <property type="protein sequence ID" value="AEI92730.1"/>
    <property type="molecule type" value="Genomic_DNA"/>
</dbReference>
<protein>
    <submittedName>
        <fullName evidence="6">ABC1 family protein</fullName>
    </submittedName>
</protein>
<dbReference type="SUPFAM" id="SSF56112">
    <property type="entry name" value="Protein kinase-like (PK-like)"/>
    <property type="match status" value="1"/>
</dbReference>
<keyword evidence="3" id="KW-0547">Nucleotide-binding</keyword>
<dbReference type="GO" id="GO:0006744">
    <property type="term" value="P:ubiquinone biosynthetic process"/>
    <property type="evidence" value="ECO:0007669"/>
    <property type="project" value="TreeGrafter"/>
</dbReference>
<dbReference type="InterPro" id="IPR051409">
    <property type="entry name" value="Atypical_kinase_ADCK"/>
</dbReference>
<keyword evidence="7" id="KW-1185">Reference proteome</keyword>
<name>F7ZKR4_ROSLO</name>